<sequence>MFKKVLISDDLDSISQGVLNTLESLNISNIDKTLYCDDAYLKLKKGYLDKNPYQLFITDLSFIADHREQKFNSGKDLINTLTQEHPDLKIIVYSIEDRLENVKQLYSNNKVSAYVCKGRNGLKELKNAIIDVYDNKTYLSPSISDRLKSKNHLEITDYDIELLKLLSIGLSQDEISSNFKQKNISPNSLSSIEKKINKLKLYFNAQNAIHLVSITKDTGLI</sequence>
<dbReference type="Gene3D" id="3.40.50.2300">
    <property type="match status" value="1"/>
</dbReference>
<reference evidence="1 2" key="1">
    <citation type="submission" date="2018-03" db="EMBL/GenBank/DDBJ databases">
        <title>Mesoflavibacter sp. HG37 and Mesoflavibacter sp. HG96 sp.nov., two marine bacteria isolated from seawater of Western Pacific Ocean.</title>
        <authorList>
            <person name="Cheng H."/>
            <person name="Wu Y.-H."/>
            <person name="Guo L.-L."/>
            <person name="Xu X.-W."/>
        </authorList>
    </citation>
    <scope>NUCLEOTIDE SEQUENCE [LARGE SCALE GENOMIC DNA]</scope>
    <source>
        <strain evidence="1 2">KCTC 42117</strain>
    </source>
</reference>
<dbReference type="RefSeq" id="WP_106678884.1">
    <property type="nucleotide sequence ID" value="NZ_JACHWV010000008.1"/>
</dbReference>
<evidence type="ECO:0000313" key="1">
    <source>
        <dbReference type="EMBL" id="PSG89834.1"/>
    </source>
</evidence>
<dbReference type="OrthoDB" id="659223at2"/>
<protein>
    <submittedName>
        <fullName evidence="1">Response regulator</fullName>
    </submittedName>
</protein>
<proteinExistence type="predicted"/>
<name>A0A2T1NBM2_9FLAO</name>
<comment type="caution">
    <text evidence="1">The sequence shown here is derived from an EMBL/GenBank/DDBJ whole genome shotgun (WGS) entry which is preliminary data.</text>
</comment>
<dbReference type="AlphaFoldDB" id="A0A2T1NBM2"/>
<keyword evidence="2" id="KW-1185">Reference proteome</keyword>
<dbReference type="Proteomes" id="UP000238430">
    <property type="component" value="Unassembled WGS sequence"/>
</dbReference>
<accession>A0A2T1NBM2</accession>
<gene>
    <name evidence="1" type="ORF">C7H61_08485</name>
</gene>
<evidence type="ECO:0000313" key="2">
    <source>
        <dbReference type="Proteomes" id="UP000238430"/>
    </source>
</evidence>
<dbReference type="EMBL" id="PXOT01000023">
    <property type="protein sequence ID" value="PSG89834.1"/>
    <property type="molecule type" value="Genomic_DNA"/>
</dbReference>
<organism evidence="1 2">
    <name type="scientific">Mesoflavibacter zeaxanthinifaciens subsp. sabulilitoris</name>
    <dbReference type="NCBI Taxonomy" id="1520893"/>
    <lineage>
        <taxon>Bacteria</taxon>
        <taxon>Pseudomonadati</taxon>
        <taxon>Bacteroidota</taxon>
        <taxon>Flavobacteriia</taxon>
        <taxon>Flavobacteriales</taxon>
        <taxon>Flavobacteriaceae</taxon>
        <taxon>Mesoflavibacter</taxon>
    </lineage>
</organism>